<sequence>MKIVTEVKHDLKTDANWNRAVDLGIKGARALPSASVKYVIDKVPIVGWLPRYRYQWLLNDLIAGLTVGLMLIPQGLSYAKLASIPVQYGLMSSWLPASLYAFMGTTKGRCTFLIFYIRISETIVRITSLQDDWSPSEIASAVALMMGVYGMILGFLKLGFLLEFISLPILSGFISAVAITIVLNQMPSLLGESNIGDGTARQIHDIFKQLPNANGYACAIGFTSILMLTMLDQAYKRWSKHKFLWFLSITRAFLCLVLFTGVGYAVNKNRGDPSKYLFGVAQVKANGQEPPRLPNPELIGIVASRSIAVFIGAAVEHTAIARAFGVRNNYVTDQSQELCYFGLTNFANSFFHAMGVGGAMSRTAVNSSCNVKSPLSGFVTTAVVLVSIYKLVGTLYWIPKATLAAIIICAVWPLISPPQTFYRYWKSSLADFVSSMIAFWVCLFVSTEVGIASSVGFNIVYLLLRQVFTRMTTASTEPRSELALAIDDSRGIPAIVEDDTRLFRFNDNFFFANAYSLRTQVLDVVQTHHAPIYNSVHGTEAERNWSVVGEQRIARLRKAASISDFASLPPLGLIILDFTKVNHIDVTAVAHLRNLMDELMKYSGPSLQVRFVGMSDYVVQRFERTGWRVDAVGTRSYDGEDIEATQLFRTVAEAVAAPRPRGEVGGDDDLKMDLKKLETAGPNPKRGLVFVESPDAAANSIWLQAGSPLTWYYNYMFKVSDAFNSTSQQDFEFVPMYWGAGDVNDTSFLANITALVNHGLNITHVLGFNQPDLSWSNGGSNLAPKDAARLWINNFLPLQELGIKIGLPVVNAQRDPGNWTVPFLDNCTALIRNETGDKTKNCSFDFVPIHAFGNMSVLTNRVESFAKTFSKPIWITEYADNDQDLTTSQAFFNASLKYLDSTDIVERYAYFGSFRADLSNVGPNAAMLDPYNRLTDIGSWYLGGNATGNPPTYSTGGSSQGGGDDGGNGSTSCSAAHPCGQGNGASIDGATASAFTQSIVAVLSLLSLSVSLW</sequence>
<feature type="transmembrane region" description="Helical" evidence="6">
    <location>
        <begin position="404"/>
        <end position="425"/>
    </location>
</feature>
<dbReference type="PANTHER" id="PTHR11814">
    <property type="entry name" value="SULFATE TRANSPORTER"/>
    <property type="match status" value="1"/>
</dbReference>
<feature type="transmembrane region" description="Helical" evidence="6">
    <location>
        <begin position="138"/>
        <end position="158"/>
    </location>
</feature>
<proteinExistence type="predicted"/>
<feature type="transmembrane region" description="Helical" evidence="6">
    <location>
        <begin position="164"/>
        <end position="183"/>
    </location>
</feature>
<dbReference type="SUPFAM" id="SSF51445">
    <property type="entry name" value="(Trans)glycosidases"/>
    <property type="match status" value="1"/>
</dbReference>
<dbReference type="InterPro" id="IPR011547">
    <property type="entry name" value="SLC26A/SulP_dom"/>
</dbReference>
<gene>
    <name evidence="8" type="ORF">CONLIGDRAFT_684020</name>
</gene>
<keyword evidence="3 6" id="KW-1133">Transmembrane helix</keyword>
<evidence type="ECO:0000313" key="8">
    <source>
        <dbReference type="EMBL" id="OIW27088.1"/>
    </source>
</evidence>
<feature type="domain" description="STAS" evidence="7">
    <location>
        <begin position="490"/>
        <end position="658"/>
    </location>
</feature>
<dbReference type="InterPro" id="IPR017853">
    <property type="entry name" value="GH"/>
</dbReference>
<feature type="transmembrane region" description="Helical" evidence="6">
    <location>
        <begin position="99"/>
        <end position="117"/>
    </location>
</feature>
<keyword evidence="9" id="KW-1185">Reference proteome</keyword>
<dbReference type="InterPro" id="IPR002645">
    <property type="entry name" value="STAS_dom"/>
</dbReference>
<dbReference type="InParanoid" id="A0A1J7JBE6"/>
<dbReference type="GO" id="GO:0055085">
    <property type="term" value="P:transmembrane transport"/>
    <property type="evidence" value="ECO:0007669"/>
    <property type="project" value="InterPro"/>
</dbReference>
<reference evidence="8 9" key="1">
    <citation type="submission" date="2016-10" db="EMBL/GenBank/DDBJ databases">
        <title>Draft genome sequence of Coniochaeta ligniaria NRRL30616, a lignocellulolytic fungus for bioabatement of inhibitors in plant biomass hydrolysates.</title>
        <authorList>
            <consortium name="DOE Joint Genome Institute"/>
            <person name="Jimenez D.J."/>
            <person name="Hector R.E."/>
            <person name="Riley R."/>
            <person name="Sun H."/>
            <person name="Grigoriev I.V."/>
            <person name="Van Elsas J.D."/>
            <person name="Nichols N.N."/>
        </authorList>
    </citation>
    <scope>NUCLEOTIDE SEQUENCE [LARGE SCALE GENOMIC DNA]</scope>
    <source>
        <strain evidence="8 9">NRRL 30616</strain>
    </source>
</reference>
<evidence type="ECO:0000256" key="4">
    <source>
        <dbReference type="ARBA" id="ARBA00023136"/>
    </source>
</evidence>
<dbReference type="Pfam" id="PF00916">
    <property type="entry name" value="Sulfate_transp"/>
    <property type="match status" value="1"/>
</dbReference>
<feature type="compositionally biased region" description="Gly residues" evidence="5">
    <location>
        <begin position="958"/>
        <end position="969"/>
    </location>
</feature>
<evidence type="ECO:0000256" key="5">
    <source>
        <dbReference type="SAM" id="MobiDB-lite"/>
    </source>
</evidence>
<dbReference type="AlphaFoldDB" id="A0A1J7JBE6"/>
<evidence type="ECO:0000256" key="1">
    <source>
        <dbReference type="ARBA" id="ARBA00004141"/>
    </source>
</evidence>
<keyword evidence="4 6" id="KW-0472">Membrane</keyword>
<dbReference type="InterPro" id="IPR001902">
    <property type="entry name" value="SLC26A/SulP_fam"/>
</dbReference>
<protein>
    <recommendedName>
        <fullName evidence="7">STAS domain-containing protein</fullName>
    </recommendedName>
</protein>
<dbReference type="STRING" id="1408157.A0A1J7JBE6"/>
<accession>A0A1J7JBE6</accession>
<keyword evidence="2 6" id="KW-0812">Transmembrane</keyword>
<feature type="transmembrane region" description="Helical" evidence="6">
    <location>
        <begin position="437"/>
        <end position="464"/>
    </location>
</feature>
<dbReference type="InterPro" id="IPR036513">
    <property type="entry name" value="STAS_dom_sf"/>
</dbReference>
<dbReference type="OrthoDB" id="288203at2759"/>
<name>A0A1J7JBE6_9PEZI</name>
<feature type="transmembrane region" description="Helical" evidence="6">
    <location>
        <begin position="375"/>
        <end position="398"/>
    </location>
</feature>
<feature type="region of interest" description="Disordered" evidence="5">
    <location>
        <begin position="951"/>
        <end position="974"/>
    </location>
</feature>
<evidence type="ECO:0000256" key="6">
    <source>
        <dbReference type="SAM" id="Phobius"/>
    </source>
</evidence>
<evidence type="ECO:0000256" key="3">
    <source>
        <dbReference type="ARBA" id="ARBA00022989"/>
    </source>
</evidence>
<dbReference type="Pfam" id="PF01740">
    <property type="entry name" value="STAS"/>
    <property type="match status" value="1"/>
</dbReference>
<dbReference type="SUPFAM" id="SSF52091">
    <property type="entry name" value="SpoIIaa-like"/>
    <property type="match status" value="1"/>
</dbReference>
<evidence type="ECO:0000256" key="2">
    <source>
        <dbReference type="ARBA" id="ARBA00022692"/>
    </source>
</evidence>
<feature type="transmembrane region" description="Helical" evidence="6">
    <location>
        <begin position="243"/>
        <end position="266"/>
    </location>
</feature>
<dbReference type="Pfam" id="PF11790">
    <property type="entry name" value="Glyco_hydro_cc"/>
    <property type="match status" value="1"/>
</dbReference>
<organism evidence="8 9">
    <name type="scientific">Coniochaeta ligniaria NRRL 30616</name>
    <dbReference type="NCBI Taxonomy" id="1408157"/>
    <lineage>
        <taxon>Eukaryota</taxon>
        <taxon>Fungi</taxon>
        <taxon>Dikarya</taxon>
        <taxon>Ascomycota</taxon>
        <taxon>Pezizomycotina</taxon>
        <taxon>Sordariomycetes</taxon>
        <taxon>Sordariomycetidae</taxon>
        <taxon>Coniochaetales</taxon>
        <taxon>Coniochaetaceae</taxon>
        <taxon>Coniochaeta</taxon>
    </lineage>
</organism>
<comment type="subcellular location">
    <subcellularLocation>
        <location evidence="1">Membrane</location>
        <topology evidence="1">Multi-pass membrane protein</topology>
    </subcellularLocation>
</comment>
<dbReference type="CDD" id="cd07042">
    <property type="entry name" value="STAS_SulP_like_sulfate_transporter"/>
    <property type="match status" value="1"/>
</dbReference>
<feature type="transmembrane region" description="Helical" evidence="6">
    <location>
        <begin position="213"/>
        <end position="231"/>
    </location>
</feature>
<evidence type="ECO:0000259" key="7">
    <source>
        <dbReference type="PROSITE" id="PS50801"/>
    </source>
</evidence>
<feature type="transmembrane region" description="Helical" evidence="6">
    <location>
        <begin position="61"/>
        <end position="79"/>
    </location>
</feature>
<dbReference type="GO" id="GO:0016020">
    <property type="term" value="C:membrane"/>
    <property type="evidence" value="ECO:0007669"/>
    <property type="project" value="UniProtKB-SubCell"/>
</dbReference>
<dbReference type="PROSITE" id="PS50801">
    <property type="entry name" value="STAS"/>
    <property type="match status" value="1"/>
</dbReference>
<dbReference type="InterPro" id="IPR024655">
    <property type="entry name" value="Asl1_glyco_hydro_catalytic"/>
</dbReference>
<dbReference type="Gene3D" id="3.20.20.80">
    <property type="entry name" value="Glycosidases"/>
    <property type="match status" value="1"/>
</dbReference>
<evidence type="ECO:0000313" key="9">
    <source>
        <dbReference type="Proteomes" id="UP000182658"/>
    </source>
</evidence>
<dbReference type="Gene3D" id="3.30.750.24">
    <property type="entry name" value="STAS domain"/>
    <property type="match status" value="1"/>
</dbReference>
<dbReference type="EMBL" id="KV875100">
    <property type="protein sequence ID" value="OIW27088.1"/>
    <property type="molecule type" value="Genomic_DNA"/>
</dbReference>
<dbReference type="Proteomes" id="UP000182658">
    <property type="component" value="Unassembled WGS sequence"/>
</dbReference>